<evidence type="ECO:0000313" key="3">
    <source>
        <dbReference type="Proteomes" id="UP000298337"/>
    </source>
</evidence>
<accession>A0A4Z0P296</accession>
<proteinExistence type="predicted"/>
<name>A0A4Z0P296_9BACT</name>
<dbReference type="Proteomes" id="UP000298337">
    <property type="component" value="Unassembled WGS sequence"/>
</dbReference>
<sequence length="282" mass="29767">MVNSTFCLRTSFILLGGLLAFSSCEKTSDPSSAVATVSVEDQSVAEDDNATLGDMLEAASPADATQSGSPALEPTDLARLAGSCCTRTYNAATHTLTLDFGPTNCLGPNGVARRGKIVAVFAGPYRQAGATITVSLVEYYRNDNLHTGTRTLTNLGNGSWALDVRNASVTTAAGTHTWASQRQYNRTAGGGTRTILDDVYSVTGNASGTNRNGIAYTATIEQPLLKEFKQGCSRTFVAGTVRFINAKEQNLLLNYDPTGTQACDNLASVTSNGKTRLIRCGR</sequence>
<dbReference type="RefSeq" id="WP_135435777.1">
    <property type="nucleotide sequence ID" value="NZ_SRLA01000004.1"/>
</dbReference>
<dbReference type="AlphaFoldDB" id="A0A4Z0P296"/>
<reference evidence="2 3" key="1">
    <citation type="submission" date="2019-04" db="EMBL/GenBank/DDBJ databases">
        <authorList>
            <person name="Feng G."/>
            <person name="Zhang J."/>
            <person name="Zhu H."/>
        </authorList>
    </citation>
    <scope>NUCLEOTIDE SEQUENCE [LARGE SCALE GENOMIC DNA]</scope>
    <source>
        <strain evidence="2 3">92R-1</strain>
    </source>
</reference>
<protein>
    <recommendedName>
        <fullName evidence="4">Lipoprotein</fullName>
    </recommendedName>
</protein>
<keyword evidence="1" id="KW-0732">Signal</keyword>
<feature type="chain" id="PRO_5021213693" description="Lipoprotein" evidence="1">
    <location>
        <begin position="23"/>
        <end position="282"/>
    </location>
</feature>
<dbReference type="OrthoDB" id="1114031at2"/>
<evidence type="ECO:0000256" key="1">
    <source>
        <dbReference type="SAM" id="SignalP"/>
    </source>
</evidence>
<comment type="caution">
    <text evidence="2">The sequence shown here is derived from an EMBL/GenBank/DDBJ whole genome shotgun (WGS) entry which is preliminary data.</text>
</comment>
<organism evidence="2 3">
    <name type="scientific">Hymenobacter fodinae</name>
    <dbReference type="NCBI Taxonomy" id="2510796"/>
    <lineage>
        <taxon>Bacteria</taxon>
        <taxon>Pseudomonadati</taxon>
        <taxon>Bacteroidota</taxon>
        <taxon>Cytophagia</taxon>
        <taxon>Cytophagales</taxon>
        <taxon>Hymenobacteraceae</taxon>
        <taxon>Hymenobacter</taxon>
    </lineage>
</organism>
<keyword evidence="3" id="KW-1185">Reference proteome</keyword>
<dbReference type="EMBL" id="SRLA01000004">
    <property type="protein sequence ID" value="TGE05464.1"/>
    <property type="molecule type" value="Genomic_DNA"/>
</dbReference>
<evidence type="ECO:0000313" key="2">
    <source>
        <dbReference type="EMBL" id="TGE05464.1"/>
    </source>
</evidence>
<evidence type="ECO:0008006" key="4">
    <source>
        <dbReference type="Google" id="ProtNLM"/>
    </source>
</evidence>
<feature type="signal peptide" evidence="1">
    <location>
        <begin position="1"/>
        <end position="22"/>
    </location>
</feature>
<gene>
    <name evidence="2" type="ORF">EU556_19365</name>
</gene>